<name>A0ABW3K4E7_9BACT</name>
<dbReference type="InterPro" id="IPR004104">
    <property type="entry name" value="Gfo/Idh/MocA-like_OxRdtase_C"/>
</dbReference>
<evidence type="ECO:0000259" key="2">
    <source>
        <dbReference type="Pfam" id="PF02894"/>
    </source>
</evidence>
<dbReference type="RefSeq" id="WP_377580122.1">
    <property type="nucleotide sequence ID" value="NZ_JBHTKA010000004.1"/>
</dbReference>
<dbReference type="PANTHER" id="PTHR43249">
    <property type="entry name" value="UDP-N-ACETYL-2-AMINO-2-DEOXY-D-GLUCURONATE OXIDASE"/>
    <property type="match status" value="1"/>
</dbReference>
<dbReference type="InterPro" id="IPR000683">
    <property type="entry name" value="Gfo/Idh/MocA-like_OxRdtase_N"/>
</dbReference>
<protein>
    <submittedName>
        <fullName evidence="3">Gfo/Idh/MocA family protein</fullName>
    </submittedName>
</protein>
<gene>
    <name evidence="3" type="ORF">ACFQ21_15200</name>
</gene>
<dbReference type="PANTHER" id="PTHR43249:SF1">
    <property type="entry name" value="D-GLUCOSIDE 3-DEHYDROGENASE"/>
    <property type="match status" value="1"/>
</dbReference>
<reference evidence="4" key="1">
    <citation type="journal article" date="2019" name="Int. J. Syst. Evol. Microbiol.">
        <title>The Global Catalogue of Microorganisms (GCM) 10K type strain sequencing project: providing services to taxonomists for standard genome sequencing and annotation.</title>
        <authorList>
            <consortium name="The Broad Institute Genomics Platform"/>
            <consortium name="The Broad Institute Genome Sequencing Center for Infectious Disease"/>
            <person name="Wu L."/>
            <person name="Ma J."/>
        </authorList>
    </citation>
    <scope>NUCLEOTIDE SEQUENCE [LARGE SCALE GENOMIC DNA]</scope>
    <source>
        <strain evidence="4">CCUG 58938</strain>
    </source>
</reference>
<dbReference type="InterPro" id="IPR052515">
    <property type="entry name" value="Gfo/Idh/MocA_Oxidoreductase"/>
</dbReference>
<dbReference type="Gene3D" id="3.40.50.720">
    <property type="entry name" value="NAD(P)-binding Rossmann-like Domain"/>
    <property type="match status" value="1"/>
</dbReference>
<organism evidence="3 4">
    <name type="scientific">Ohtaekwangia kribbensis</name>
    <dbReference type="NCBI Taxonomy" id="688913"/>
    <lineage>
        <taxon>Bacteria</taxon>
        <taxon>Pseudomonadati</taxon>
        <taxon>Bacteroidota</taxon>
        <taxon>Cytophagia</taxon>
        <taxon>Cytophagales</taxon>
        <taxon>Fulvivirgaceae</taxon>
        <taxon>Ohtaekwangia</taxon>
    </lineage>
</organism>
<accession>A0ABW3K4E7</accession>
<feature type="domain" description="Gfo/Idh/MocA-like oxidoreductase C-terminal" evidence="2">
    <location>
        <begin position="141"/>
        <end position="226"/>
    </location>
</feature>
<proteinExistence type="predicted"/>
<evidence type="ECO:0000313" key="3">
    <source>
        <dbReference type="EMBL" id="MFD1000671.1"/>
    </source>
</evidence>
<evidence type="ECO:0000259" key="1">
    <source>
        <dbReference type="Pfam" id="PF01408"/>
    </source>
</evidence>
<dbReference type="InterPro" id="IPR036291">
    <property type="entry name" value="NAD(P)-bd_dom_sf"/>
</dbReference>
<dbReference type="Proteomes" id="UP001597112">
    <property type="component" value="Unassembled WGS sequence"/>
</dbReference>
<keyword evidence="4" id="KW-1185">Reference proteome</keyword>
<feature type="domain" description="Gfo/Idh/MocA-like oxidoreductase N-terminal" evidence="1">
    <location>
        <begin position="3"/>
        <end position="124"/>
    </location>
</feature>
<comment type="caution">
    <text evidence="3">The sequence shown here is derived from an EMBL/GenBank/DDBJ whole genome shotgun (WGS) entry which is preliminary data.</text>
</comment>
<dbReference type="SUPFAM" id="SSF51735">
    <property type="entry name" value="NAD(P)-binding Rossmann-fold domains"/>
    <property type="match status" value="1"/>
</dbReference>
<sequence length="300" mass="34138">MKNFALIGAAGFIAPRHMKAIKETGNNLVAALDKHDNVGILDSYFPNADFFTEFERFDRHLDKLKRKGDKIDYISICSPNYLHDSHIRYALRYGADAICEKPLVLNPWNLDALAEIEKETGRNLYTILQLRLHPSIIALREKVKNGPKDKIYDVDLTYITSRGNWYHSSWKGDSSKSGGVATNIGIHFFDMLIWIFGDVTKNEVKQLTTDTAAGYLELGRARVTWMLSIDYDQIPQDVKAAGKRTFRSLTMEGEQIEFSDGFTDLHTRSYEEILKGNGFGLTETRASIELVYSIRNQKIS</sequence>
<dbReference type="Pfam" id="PF02894">
    <property type="entry name" value="GFO_IDH_MocA_C"/>
    <property type="match status" value="1"/>
</dbReference>
<dbReference type="Gene3D" id="3.30.360.10">
    <property type="entry name" value="Dihydrodipicolinate Reductase, domain 2"/>
    <property type="match status" value="1"/>
</dbReference>
<evidence type="ECO:0000313" key="4">
    <source>
        <dbReference type="Proteomes" id="UP001597112"/>
    </source>
</evidence>
<dbReference type="EMBL" id="JBHTKA010000004">
    <property type="protein sequence ID" value="MFD1000671.1"/>
    <property type="molecule type" value="Genomic_DNA"/>
</dbReference>
<dbReference type="Pfam" id="PF01408">
    <property type="entry name" value="GFO_IDH_MocA"/>
    <property type="match status" value="1"/>
</dbReference>